<dbReference type="Proteomes" id="UP000241261">
    <property type="component" value="Segment"/>
</dbReference>
<dbReference type="EMBL" id="MG670586">
    <property type="protein sequence ID" value="AUG84838.1"/>
    <property type="molecule type" value="Genomic_DNA"/>
</dbReference>
<proteinExistence type="predicted"/>
<evidence type="ECO:0000313" key="2">
    <source>
        <dbReference type="Proteomes" id="UP000241261"/>
    </source>
</evidence>
<dbReference type="RefSeq" id="YP_009622102.1">
    <property type="nucleotide sequence ID" value="NC_042099.1"/>
</dbReference>
<dbReference type="KEGG" id="vg:40098839"/>
<reference evidence="1 2" key="1">
    <citation type="submission" date="2017-12" db="EMBL/GenBank/DDBJ databases">
        <authorList>
            <person name="Tomczak R."/>
            <person name="Garlena R.A."/>
            <person name="Russell D.A."/>
            <person name="Pope W.H."/>
            <person name="Jacobs-Sera D."/>
            <person name="Hatfull G.F."/>
        </authorList>
    </citation>
    <scope>NUCLEOTIDE SEQUENCE [LARGE SCALE GENOMIC DNA]</scope>
</reference>
<keyword evidence="2" id="KW-1185">Reference proteome</keyword>
<accession>A0A2H5BFU8</accession>
<organism evidence="1 2">
    <name type="scientific">Microbacterium phage Dismas</name>
    <dbReference type="NCBI Taxonomy" id="2065199"/>
    <lineage>
        <taxon>Viruses</taxon>
        <taxon>Duplodnaviria</taxon>
        <taxon>Heunggongvirae</taxon>
        <taxon>Uroviricota</taxon>
        <taxon>Caudoviricetes</taxon>
        <taxon>Dismasvirus</taxon>
        <taxon>Dismasvirus dismas</taxon>
    </lineage>
</organism>
<name>A0A2H5BFU8_9CAUD</name>
<sequence>MAAITHYVHFRETPAPDGLCPKCFNPALKTYHLQRIDLDGITTIGTRVACSDCRIWIEPVKELRE</sequence>
<gene>
    <name evidence="1" type="primary">41</name>
    <name evidence="1" type="ORF">PBI_DISMAS_41</name>
</gene>
<evidence type="ECO:0000313" key="1">
    <source>
        <dbReference type="EMBL" id="AUG84838.1"/>
    </source>
</evidence>
<protein>
    <submittedName>
        <fullName evidence="1">Uncharacterized protein</fullName>
    </submittedName>
</protein>
<dbReference type="GeneID" id="40098839"/>